<dbReference type="OrthoDB" id="1747031at2759"/>
<evidence type="ECO:0000313" key="13">
    <source>
        <dbReference type="Proteomes" id="UP000094565"/>
    </source>
</evidence>
<gene>
    <name evidence="12" type="primary">MTM1</name>
    <name evidence="12" type="ORF">ATY40_BA7502715</name>
</gene>
<dbReference type="AlphaFoldDB" id="A0A1B2JAX2"/>
<comment type="similarity">
    <text evidence="2 11">Belongs to the mitochondrial carrier (TC 2.A.29) family.</text>
</comment>
<dbReference type="GO" id="GO:1990542">
    <property type="term" value="P:mitochondrial transmembrane transport"/>
    <property type="evidence" value="ECO:0007669"/>
    <property type="project" value="InterPro"/>
</dbReference>
<evidence type="ECO:0000256" key="2">
    <source>
        <dbReference type="ARBA" id="ARBA00006375"/>
    </source>
</evidence>
<dbReference type="PROSITE" id="PS50920">
    <property type="entry name" value="SOLCAR"/>
    <property type="match status" value="3"/>
</dbReference>
<evidence type="ECO:0000256" key="10">
    <source>
        <dbReference type="PROSITE-ProRule" id="PRU00282"/>
    </source>
</evidence>
<keyword evidence="4 10" id="KW-0812">Transmembrane</keyword>
<evidence type="ECO:0000256" key="4">
    <source>
        <dbReference type="ARBA" id="ARBA00022692"/>
    </source>
</evidence>
<evidence type="ECO:0000256" key="6">
    <source>
        <dbReference type="ARBA" id="ARBA00022792"/>
    </source>
</evidence>
<name>A0A1B2JAX2_PICPA</name>
<keyword evidence="5" id="KW-0677">Repeat</keyword>
<evidence type="ECO:0000256" key="1">
    <source>
        <dbReference type="ARBA" id="ARBA00004448"/>
    </source>
</evidence>
<dbReference type="Proteomes" id="UP000094565">
    <property type="component" value="Chromosome 2"/>
</dbReference>
<dbReference type="Pfam" id="PF00153">
    <property type="entry name" value="Mito_carr"/>
    <property type="match status" value="3"/>
</dbReference>
<accession>A0A1B2JAX2</accession>
<comment type="subcellular location">
    <subcellularLocation>
        <location evidence="1">Mitochondrion inner membrane</location>
        <topology evidence="1">Multi-pass membrane protein</topology>
    </subcellularLocation>
</comment>
<feature type="repeat" description="Solcar" evidence="10">
    <location>
        <begin position="176"/>
        <end position="274"/>
    </location>
</feature>
<keyword evidence="3 11" id="KW-0813">Transport</keyword>
<keyword evidence="9 10" id="KW-0472">Membrane</keyword>
<protein>
    <submittedName>
        <fullName evidence="12">BA75_02715T0</fullName>
    </submittedName>
</protein>
<feature type="repeat" description="Solcar" evidence="10">
    <location>
        <begin position="298"/>
        <end position="391"/>
    </location>
</feature>
<dbReference type="InterPro" id="IPR018108">
    <property type="entry name" value="MCP_transmembrane"/>
</dbReference>
<evidence type="ECO:0000256" key="9">
    <source>
        <dbReference type="ARBA" id="ARBA00023136"/>
    </source>
</evidence>
<dbReference type="InterPro" id="IPR045315">
    <property type="entry name" value="Mtm1-like"/>
</dbReference>
<dbReference type="EMBL" id="CP014585">
    <property type="protein sequence ID" value="ANZ75194.1"/>
    <property type="molecule type" value="Genomic_DNA"/>
</dbReference>
<organism evidence="12 13">
    <name type="scientific">Komagataella pastoris</name>
    <name type="common">Yeast</name>
    <name type="synonym">Pichia pastoris</name>
    <dbReference type="NCBI Taxonomy" id="4922"/>
    <lineage>
        <taxon>Eukaryota</taxon>
        <taxon>Fungi</taxon>
        <taxon>Dikarya</taxon>
        <taxon>Ascomycota</taxon>
        <taxon>Saccharomycotina</taxon>
        <taxon>Pichiomycetes</taxon>
        <taxon>Pichiales</taxon>
        <taxon>Pichiaceae</taxon>
        <taxon>Komagataella</taxon>
    </lineage>
</organism>
<dbReference type="PANTHER" id="PTHR45760">
    <property type="entry name" value="FI19922P1-RELATED"/>
    <property type="match status" value="1"/>
</dbReference>
<feature type="repeat" description="Solcar" evidence="10">
    <location>
        <begin position="41"/>
        <end position="169"/>
    </location>
</feature>
<dbReference type="PANTHER" id="PTHR45760:SF2">
    <property type="entry name" value="FI19922P1-RELATED"/>
    <property type="match status" value="1"/>
</dbReference>
<evidence type="ECO:0000256" key="3">
    <source>
        <dbReference type="ARBA" id="ARBA00022448"/>
    </source>
</evidence>
<dbReference type="SUPFAM" id="SSF103506">
    <property type="entry name" value="Mitochondrial carrier"/>
    <property type="match status" value="1"/>
</dbReference>
<keyword evidence="6" id="KW-0999">Mitochondrion inner membrane</keyword>
<evidence type="ECO:0000256" key="7">
    <source>
        <dbReference type="ARBA" id="ARBA00022989"/>
    </source>
</evidence>
<dbReference type="Gene3D" id="1.50.40.10">
    <property type="entry name" value="Mitochondrial carrier domain"/>
    <property type="match status" value="2"/>
</dbReference>
<keyword evidence="13" id="KW-1185">Reference proteome</keyword>
<proteinExistence type="inferred from homology"/>
<evidence type="ECO:0000256" key="11">
    <source>
        <dbReference type="RuleBase" id="RU000488"/>
    </source>
</evidence>
<dbReference type="InterPro" id="IPR023395">
    <property type="entry name" value="MCP_dom_sf"/>
</dbReference>
<evidence type="ECO:0000256" key="8">
    <source>
        <dbReference type="ARBA" id="ARBA00023128"/>
    </source>
</evidence>
<sequence>MSMASEIAGTVEEYEADLNARFKAQGKEGLTTDSVVSSNDISLNQRMLSACVGSVLTSLVVTPFDVIRIRQQQQYLIAPPAVSNAGECCRKVFWLDTVKEEARNVAINEFCVSPSCSQDVKFESTSEGLSKIIRNEGFASLYRGLSFTLLMGVPANIVYFSGYEYLRDRSPFRTSSPTLNPLICGSVARVLAATCVAPLELLKTRLQSIPSSLKNNPTHINANRKLFWKVLKRSGEEMSSRGLRSLFTGLQLTLWRDVPFSGIYWASYEFFSKRANFGNLPSLNDDDALRQQKGLDLRVFARSFLSGSISGVIAAVVTNPFDVGKTRLQISEESSSAFNVKKSEKSMFQFLYSIIKAEGVRALYVGLFPRCLKVAPSCAIMISTYEMSKTLFLNQKL</sequence>
<evidence type="ECO:0000313" key="12">
    <source>
        <dbReference type="EMBL" id="ANZ75194.1"/>
    </source>
</evidence>
<evidence type="ECO:0000256" key="5">
    <source>
        <dbReference type="ARBA" id="ARBA00022737"/>
    </source>
</evidence>
<dbReference type="GO" id="GO:0005743">
    <property type="term" value="C:mitochondrial inner membrane"/>
    <property type="evidence" value="ECO:0007669"/>
    <property type="project" value="UniProtKB-SubCell"/>
</dbReference>
<reference evidence="12 13" key="1">
    <citation type="submission" date="2016-02" db="EMBL/GenBank/DDBJ databases">
        <title>Comparative genomic and transcriptomic foundation for Pichia pastoris.</title>
        <authorList>
            <person name="Love K.R."/>
            <person name="Shah K.A."/>
            <person name="Whittaker C.A."/>
            <person name="Wu J."/>
            <person name="Bartlett M.C."/>
            <person name="Ma D."/>
            <person name="Leeson R.L."/>
            <person name="Priest M."/>
            <person name="Young S.K."/>
            <person name="Love J.C."/>
        </authorList>
    </citation>
    <scope>NUCLEOTIDE SEQUENCE [LARGE SCALE GENOMIC DNA]</scope>
    <source>
        <strain evidence="12 13">ATCC 28485</strain>
    </source>
</reference>
<keyword evidence="7" id="KW-1133">Transmembrane helix</keyword>
<keyword evidence="8" id="KW-0496">Mitochondrion</keyword>